<dbReference type="VEuPathDB" id="FungiDB:VP01_3000g2"/>
<accession>A0A0L6V244</accession>
<keyword evidence="1" id="KW-1133">Transmembrane helix</keyword>
<protein>
    <submittedName>
        <fullName evidence="2">Uncharacterized protein</fullName>
    </submittedName>
</protein>
<gene>
    <name evidence="2" type="ORF">VP01_3000g2</name>
</gene>
<keyword evidence="3" id="KW-1185">Reference proteome</keyword>
<organism evidence="2 3">
    <name type="scientific">Puccinia sorghi</name>
    <dbReference type="NCBI Taxonomy" id="27349"/>
    <lineage>
        <taxon>Eukaryota</taxon>
        <taxon>Fungi</taxon>
        <taxon>Dikarya</taxon>
        <taxon>Basidiomycota</taxon>
        <taxon>Pucciniomycotina</taxon>
        <taxon>Pucciniomycetes</taxon>
        <taxon>Pucciniales</taxon>
        <taxon>Pucciniaceae</taxon>
        <taxon>Puccinia</taxon>
    </lineage>
</organism>
<proteinExistence type="predicted"/>
<comment type="caution">
    <text evidence="2">The sequence shown here is derived from an EMBL/GenBank/DDBJ whole genome shotgun (WGS) entry which is preliminary data.</text>
</comment>
<dbReference type="AlphaFoldDB" id="A0A0L6V244"/>
<dbReference type="Proteomes" id="UP000037035">
    <property type="component" value="Unassembled WGS sequence"/>
</dbReference>
<keyword evidence="1" id="KW-0812">Transmembrane</keyword>
<evidence type="ECO:0000313" key="2">
    <source>
        <dbReference type="EMBL" id="KNZ54230.1"/>
    </source>
</evidence>
<feature type="transmembrane region" description="Helical" evidence="1">
    <location>
        <begin position="278"/>
        <end position="300"/>
    </location>
</feature>
<evidence type="ECO:0000256" key="1">
    <source>
        <dbReference type="SAM" id="Phobius"/>
    </source>
</evidence>
<dbReference type="OrthoDB" id="3344688at2759"/>
<name>A0A0L6V244_9BASI</name>
<dbReference type="EMBL" id="LAVV01007948">
    <property type="protein sequence ID" value="KNZ54230.1"/>
    <property type="molecule type" value="Genomic_DNA"/>
</dbReference>
<keyword evidence="1" id="KW-0472">Membrane</keyword>
<evidence type="ECO:0000313" key="3">
    <source>
        <dbReference type="Proteomes" id="UP000037035"/>
    </source>
</evidence>
<feature type="transmembrane region" description="Helical" evidence="1">
    <location>
        <begin position="194"/>
        <end position="217"/>
    </location>
</feature>
<sequence>MIQTKLNPLVDSFHEGTWLKALLSDIWDIQIDASNHYIDNEDLKEQLMMDDNHFFEKYSNTHFIDNKGLDNKLKKFGLNPKAFKAKNIKIVTIGTFDMIADALTKSAMKSSVQNVVKTIDLNFPFNLVKSFQPQGYNFSLFFSHSFHTTCCQPDYYHHLTSDFSTTQNKNSIHPQDHQNLHSRLNLISTLLNNYLLFILNSFFSFLFLSLSIILFLSSYHIKLSGFLSLSSSLVLQYSSSTLSSYLSTFNICQLSFRQSPPQKGRQLFYKPVVTSTKLQVMAFGDFLGVAVELLLCYTLFTEWKSAHIASLFATIQFRFFYQWVSHPKRVGWAFSLWGRKSMDKTTPGRFQVHYIFMSQESYIFEISWFSIKILSSNSIHKNKHELITIFIEEINPSLHFCQVSKGKDMWYYNLTQLYPNSSHDQNRLGGWELVHSFFLNDEVKPAFHDMI</sequence>
<reference evidence="2 3" key="1">
    <citation type="submission" date="2015-08" db="EMBL/GenBank/DDBJ databases">
        <title>Next Generation Sequencing and Analysis of the Genome of Puccinia sorghi L Schw, the Causal Agent of Maize Common Rust.</title>
        <authorList>
            <person name="Rochi L."/>
            <person name="Burguener G."/>
            <person name="Darino M."/>
            <person name="Turjanski A."/>
            <person name="Kreff E."/>
            <person name="Dieguez M.J."/>
            <person name="Sacco F."/>
        </authorList>
    </citation>
    <scope>NUCLEOTIDE SEQUENCE [LARGE SCALE GENOMIC DNA]</scope>
    <source>
        <strain evidence="2 3">RO10H11247</strain>
    </source>
</reference>